<dbReference type="PROSITE" id="PS00333">
    <property type="entry name" value="DNA_LIGASE_A2"/>
    <property type="match status" value="1"/>
</dbReference>
<dbReference type="InterPro" id="IPR012310">
    <property type="entry name" value="DNA_ligase_ATP-dep_cent"/>
</dbReference>
<evidence type="ECO:0000256" key="15">
    <source>
        <dbReference type="RuleBase" id="RU000617"/>
    </source>
</evidence>
<dbReference type="Pfam" id="PF04675">
    <property type="entry name" value="DNA_ligase_A_N"/>
    <property type="match status" value="1"/>
</dbReference>
<reference evidence="20" key="1">
    <citation type="submission" date="2015-05" db="EMBL/GenBank/DDBJ databases">
        <authorList>
            <person name="Wilson R.K."/>
            <person name="Warren W.C."/>
            <person name="Olafson P."/>
        </authorList>
    </citation>
    <scope>NUCLEOTIDE SEQUENCE [LARGE SCALE GENOMIC DNA]</scope>
    <source>
        <strain evidence="20">USDA</strain>
    </source>
</reference>
<dbReference type="SUPFAM" id="SSF56091">
    <property type="entry name" value="DNA ligase/mRNA capping enzyme, catalytic domain"/>
    <property type="match status" value="1"/>
</dbReference>
<evidence type="ECO:0000256" key="13">
    <source>
        <dbReference type="ARBA" id="ARBA00034003"/>
    </source>
</evidence>
<dbReference type="InterPro" id="IPR000977">
    <property type="entry name" value="DNA_ligase_ATP-dep"/>
</dbReference>
<dbReference type="EC" id="6.5.1.1" evidence="15"/>
<protein>
    <recommendedName>
        <fullName evidence="15">DNA ligase</fullName>
        <ecNumber evidence="15">6.5.1.1</ecNumber>
    </recommendedName>
</protein>
<evidence type="ECO:0000256" key="1">
    <source>
        <dbReference type="ARBA" id="ARBA00004123"/>
    </source>
</evidence>
<comment type="catalytic activity">
    <reaction evidence="13 15">
        <text>ATP + (deoxyribonucleotide)n-3'-hydroxyl + 5'-phospho-(deoxyribonucleotide)m = (deoxyribonucleotide)n+m + AMP + diphosphate.</text>
        <dbReference type="EC" id="6.5.1.1"/>
    </reaction>
</comment>
<evidence type="ECO:0000256" key="10">
    <source>
        <dbReference type="ARBA" id="ARBA00023204"/>
    </source>
</evidence>
<keyword evidence="6 15" id="KW-0547">Nucleotide-binding</keyword>
<evidence type="ECO:0000256" key="5">
    <source>
        <dbReference type="ARBA" id="ARBA00022705"/>
    </source>
</evidence>
<dbReference type="Gene3D" id="1.10.3260.10">
    <property type="entry name" value="DNA ligase, ATP-dependent, N-terminal domain"/>
    <property type="match status" value="1"/>
</dbReference>
<feature type="compositionally biased region" description="Basic and acidic residues" evidence="17">
    <location>
        <begin position="170"/>
        <end position="180"/>
    </location>
</feature>
<dbReference type="GO" id="GO:0051301">
    <property type="term" value="P:cell division"/>
    <property type="evidence" value="ECO:0007669"/>
    <property type="project" value="UniProtKB-KW"/>
</dbReference>
<keyword evidence="11" id="KW-0539">Nucleus</keyword>
<evidence type="ECO:0000256" key="9">
    <source>
        <dbReference type="ARBA" id="ARBA00023172"/>
    </source>
</evidence>
<dbReference type="PANTHER" id="PTHR45674">
    <property type="entry name" value="DNA LIGASE 1/3 FAMILY MEMBER"/>
    <property type="match status" value="1"/>
</dbReference>
<dbReference type="InterPro" id="IPR012340">
    <property type="entry name" value="NA-bd_OB-fold"/>
</dbReference>
<keyword evidence="9 15" id="KW-0233">DNA recombination</keyword>
<dbReference type="CDD" id="cd07969">
    <property type="entry name" value="OBF_DNA_ligase_I"/>
    <property type="match status" value="1"/>
</dbReference>
<evidence type="ECO:0000256" key="14">
    <source>
        <dbReference type="ARBA" id="ARBA00054532"/>
    </source>
</evidence>
<evidence type="ECO:0000256" key="16">
    <source>
        <dbReference type="RuleBase" id="RU004196"/>
    </source>
</evidence>
<dbReference type="Pfam" id="PF04679">
    <property type="entry name" value="DNA_ligase_A_C"/>
    <property type="match status" value="1"/>
</dbReference>
<dbReference type="OrthoDB" id="206088at2759"/>
<dbReference type="GO" id="GO:0005634">
    <property type="term" value="C:nucleus"/>
    <property type="evidence" value="ECO:0007669"/>
    <property type="project" value="UniProtKB-SubCell"/>
</dbReference>
<dbReference type="FunFam" id="3.30.470.30:FF:000016">
    <property type="entry name" value="DNA ligase"/>
    <property type="match status" value="1"/>
</dbReference>
<dbReference type="FunFam" id="1.10.3260.10:FF:000001">
    <property type="entry name" value="DNA ligase"/>
    <property type="match status" value="1"/>
</dbReference>
<proteinExistence type="inferred from homology"/>
<keyword evidence="20" id="KW-1185">Reference proteome</keyword>
<comment type="similarity">
    <text evidence="2 16">Belongs to the ATP-dependent DNA ligase family.</text>
</comment>
<keyword evidence="8 15" id="KW-0067">ATP-binding</keyword>
<dbReference type="SUPFAM" id="SSF50249">
    <property type="entry name" value="Nucleic acid-binding proteins"/>
    <property type="match status" value="1"/>
</dbReference>
<comment type="subcellular location">
    <subcellularLocation>
        <location evidence="1">Nucleus</location>
    </subcellularLocation>
</comment>
<dbReference type="GO" id="GO:0003677">
    <property type="term" value="F:DNA binding"/>
    <property type="evidence" value="ECO:0007669"/>
    <property type="project" value="InterPro"/>
</dbReference>
<dbReference type="Gene3D" id="3.30.470.30">
    <property type="entry name" value="DNA ligase/mRNA capping enzyme"/>
    <property type="match status" value="1"/>
</dbReference>
<evidence type="ECO:0000256" key="7">
    <source>
        <dbReference type="ARBA" id="ARBA00022763"/>
    </source>
</evidence>
<dbReference type="AlphaFoldDB" id="A0A1I8PAV1"/>
<evidence type="ECO:0000313" key="20">
    <source>
        <dbReference type="Proteomes" id="UP000095300"/>
    </source>
</evidence>
<dbReference type="VEuPathDB" id="VectorBase:SCAU006396"/>
<dbReference type="InterPro" id="IPR012308">
    <property type="entry name" value="DNA_ligase_ATP-dep_N"/>
</dbReference>
<dbReference type="GO" id="GO:0071897">
    <property type="term" value="P:DNA biosynthetic process"/>
    <property type="evidence" value="ECO:0007669"/>
    <property type="project" value="InterPro"/>
</dbReference>
<feature type="region of interest" description="Disordered" evidence="17">
    <location>
        <begin position="110"/>
        <end position="249"/>
    </location>
</feature>
<feature type="domain" description="ATP-dependent DNA ligase family profile" evidence="18">
    <location>
        <begin position="639"/>
        <end position="775"/>
    </location>
</feature>
<dbReference type="Proteomes" id="UP000095300">
    <property type="component" value="Unassembled WGS sequence"/>
</dbReference>
<dbReference type="FunFam" id="2.40.50.140:FF:000062">
    <property type="entry name" value="DNA ligase"/>
    <property type="match status" value="1"/>
</dbReference>
<feature type="compositionally biased region" description="Basic and acidic residues" evidence="17">
    <location>
        <begin position="187"/>
        <end position="238"/>
    </location>
</feature>
<dbReference type="EnsemblMetazoa" id="SCAU006396-RA">
    <property type="protein sequence ID" value="SCAU006396-PA"/>
    <property type="gene ID" value="SCAU006396"/>
</dbReference>
<dbReference type="GO" id="GO:0006281">
    <property type="term" value="P:DNA repair"/>
    <property type="evidence" value="ECO:0007669"/>
    <property type="project" value="UniProtKB-KW"/>
</dbReference>
<feature type="compositionally biased region" description="Polar residues" evidence="17">
    <location>
        <begin position="110"/>
        <end position="119"/>
    </location>
</feature>
<organism evidence="19 20">
    <name type="scientific">Stomoxys calcitrans</name>
    <name type="common">Stable fly</name>
    <name type="synonym">Conops calcitrans</name>
    <dbReference type="NCBI Taxonomy" id="35570"/>
    <lineage>
        <taxon>Eukaryota</taxon>
        <taxon>Metazoa</taxon>
        <taxon>Ecdysozoa</taxon>
        <taxon>Arthropoda</taxon>
        <taxon>Hexapoda</taxon>
        <taxon>Insecta</taxon>
        <taxon>Pterygota</taxon>
        <taxon>Neoptera</taxon>
        <taxon>Endopterygota</taxon>
        <taxon>Diptera</taxon>
        <taxon>Brachycera</taxon>
        <taxon>Muscomorpha</taxon>
        <taxon>Muscoidea</taxon>
        <taxon>Muscidae</taxon>
        <taxon>Stomoxys</taxon>
    </lineage>
</organism>
<evidence type="ECO:0000256" key="12">
    <source>
        <dbReference type="ARBA" id="ARBA00023306"/>
    </source>
</evidence>
<feature type="compositionally biased region" description="Basic and acidic residues" evidence="17">
    <location>
        <begin position="120"/>
        <end position="133"/>
    </location>
</feature>
<dbReference type="Gene3D" id="3.30.1490.70">
    <property type="match status" value="1"/>
</dbReference>
<dbReference type="InterPro" id="IPR036599">
    <property type="entry name" value="DNA_ligase_N_sf"/>
</dbReference>
<dbReference type="SUPFAM" id="SSF117018">
    <property type="entry name" value="ATP-dependent DNA ligase DNA-binding domain"/>
    <property type="match status" value="1"/>
</dbReference>
<dbReference type="Pfam" id="PF01068">
    <property type="entry name" value="DNA_ligase_A_M"/>
    <property type="match status" value="1"/>
</dbReference>
<keyword evidence="12" id="KW-0131">Cell cycle</keyword>
<evidence type="ECO:0000256" key="8">
    <source>
        <dbReference type="ARBA" id="ARBA00022840"/>
    </source>
</evidence>
<dbReference type="GO" id="GO:1903461">
    <property type="term" value="P:Okazaki fragment processing involved in mitotic DNA replication"/>
    <property type="evidence" value="ECO:0007669"/>
    <property type="project" value="TreeGrafter"/>
</dbReference>
<dbReference type="PROSITE" id="PS50160">
    <property type="entry name" value="DNA_LIGASE_A3"/>
    <property type="match status" value="1"/>
</dbReference>
<reference evidence="19" key="2">
    <citation type="submission" date="2020-05" db="UniProtKB">
        <authorList>
            <consortium name="EnsemblMetazoa"/>
        </authorList>
    </citation>
    <scope>IDENTIFICATION</scope>
    <source>
        <strain evidence="19">USDA</strain>
    </source>
</reference>
<evidence type="ECO:0000256" key="11">
    <source>
        <dbReference type="ARBA" id="ARBA00023242"/>
    </source>
</evidence>
<evidence type="ECO:0000256" key="6">
    <source>
        <dbReference type="ARBA" id="ARBA00022741"/>
    </source>
</evidence>
<keyword evidence="5" id="KW-0235">DNA replication</keyword>
<comment type="function">
    <text evidence="14">DNA ligase that seals nicks in double-stranded DNA during DNA replication, DNA recombination and DNA repair.</text>
</comment>
<dbReference type="InterPro" id="IPR016059">
    <property type="entry name" value="DNA_ligase_ATP-dep_CS"/>
</dbReference>
<dbReference type="CDD" id="cd07900">
    <property type="entry name" value="Adenylation_DNA_ligase_I_Euk"/>
    <property type="match status" value="1"/>
</dbReference>
<gene>
    <name evidence="19" type="primary">106086607</name>
</gene>
<dbReference type="PROSITE" id="PS00697">
    <property type="entry name" value="DNA_LIGASE_A1"/>
    <property type="match status" value="1"/>
</dbReference>
<keyword evidence="4" id="KW-0132">Cell division</keyword>
<dbReference type="GO" id="GO:0005524">
    <property type="term" value="F:ATP binding"/>
    <property type="evidence" value="ECO:0007669"/>
    <property type="project" value="UniProtKB-KW"/>
</dbReference>
<dbReference type="EnsemblMetazoa" id="SCAU006396-RB">
    <property type="protein sequence ID" value="SCAU006396-PB"/>
    <property type="gene ID" value="SCAU006396"/>
</dbReference>
<accession>A0A1I8PAV1</accession>
<keyword evidence="10 15" id="KW-0234">DNA repair</keyword>
<keyword evidence="3 15" id="KW-0436">Ligase</keyword>
<dbReference type="InterPro" id="IPR050191">
    <property type="entry name" value="ATP-dep_DNA_ligase"/>
</dbReference>
<dbReference type="STRING" id="35570.A0A1I8PAV1"/>
<dbReference type="GO" id="GO:0003910">
    <property type="term" value="F:DNA ligase (ATP) activity"/>
    <property type="evidence" value="ECO:0007669"/>
    <property type="project" value="UniProtKB-EC"/>
</dbReference>
<evidence type="ECO:0000256" key="17">
    <source>
        <dbReference type="SAM" id="MobiDB-lite"/>
    </source>
</evidence>
<sequence length="909" mass="102922">MWYCQLQHFQNTAQAMVNANVVATLFRFANYRIPPFHWHLCTLQLPLSVSRMNFALRQLSRAVRSYSANKHQLSLLTASSRVFLDANKNKSKEISNFIIRKMSQRNITSFFKPKAQTSSDEVKKKEEANKKEGAAVVENGTPASDGVSSATKRKSEDASNSPVGQAAKVAKKEVKDEKSPKTKPKKEKSPKSKQQTEKPKDNEENEKSLGNKEKKEESIPKTEDKEETVVVKKEEVVKPETSGSSPKQPVRTMCLQLNDTKVDTIITDYNPDKNNYHPLKDAAWKKGEKIPYLALARTFQLIEETRGRLKMVEILGNFFSSVLVTNPDDLLPSIYLSINQLAPAYEGLELGVAETTLMKIICDTTGRKMDFIKSQTHITGDLGIVAEQSRMAQRMMFKPAPLTIAGVFKKLKDIANAPGKNKITPIKDIFIACRGSEARFFIRSLIGKLRIGIAEQSLINAVATSLVKVKYLDNFRKMSDEKIKSKIDEVTLILKTTYCQCPNYDKIIPTLLEHGIDEIEERCPMLPGVPIKPMLAQPTKGVSEVLERFDGLTITCEFKYDGERAQIHCDENGVISIFSRNQENNTTKYPDIICRIGEFAKSNVKSYIIDSEIVAWDVEQQMILPFQVLTTRKRKNVDVQEIKVQVCVYAFDLLYLNGEPLVTKAFADRRNLMKENFNETEGMWHFAHAMDTSDVDEVQQFLEESIKGNCEGLMVKTLQKDATYEIARRSRNWLKLKKDYLAGCGDSLDLVVIGGYRGKGKRTGSYGGFLLACYDDENEEYQSICKIGTGFSDEDLQTHAEFFKNHVVPNKKSYIACDSSLEPDDWFEPVQVWEVKCADLSISPIHKAAIGIADPEKGISLRFPRFIRIRDDKTAEMATTGREVAYMYNSQDQIKNQQSRQTAMDDDFY</sequence>
<dbReference type="PANTHER" id="PTHR45674:SF4">
    <property type="entry name" value="DNA LIGASE 1"/>
    <property type="match status" value="1"/>
</dbReference>
<evidence type="ECO:0000256" key="2">
    <source>
        <dbReference type="ARBA" id="ARBA00007572"/>
    </source>
</evidence>
<dbReference type="GO" id="GO:0005739">
    <property type="term" value="C:mitochondrion"/>
    <property type="evidence" value="ECO:0007669"/>
    <property type="project" value="TreeGrafter"/>
</dbReference>
<evidence type="ECO:0000313" key="19">
    <source>
        <dbReference type="EnsemblMetazoa" id="SCAU006396-PB"/>
    </source>
</evidence>
<evidence type="ECO:0000256" key="4">
    <source>
        <dbReference type="ARBA" id="ARBA00022618"/>
    </source>
</evidence>
<dbReference type="NCBIfam" id="TIGR00574">
    <property type="entry name" value="dnl1"/>
    <property type="match status" value="1"/>
</dbReference>
<evidence type="ECO:0000256" key="3">
    <source>
        <dbReference type="ARBA" id="ARBA00022598"/>
    </source>
</evidence>
<name>A0A1I8PAV1_STOCA</name>
<evidence type="ECO:0000259" key="18">
    <source>
        <dbReference type="PROSITE" id="PS50160"/>
    </source>
</evidence>
<keyword evidence="7 15" id="KW-0227">DNA damage</keyword>
<dbReference type="InterPro" id="IPR012309">
    <property type="entry name" value="DNA_ligase_ATP-dep_C"/>
</dbReference>
<dbReference type="Gene3D" id="2.40.50.140">
    <property type="entry name" value="Nucleic acid-binding proteins"/>
    <property type="match status" value="1"/>
</dbReference>
<dbReference type="GO" id="GO:0006310">
    <property type="term" value="P:DNA recombination"/>
    <property type="evidence" value="ECO:0007669"/>
    <property type="project" value="UniProtKB-KW"/>
</dbReference>